<reference evidence="1 2" key="1">
    <citation type="journal article" date="2020" name="Int. J. Syst. Evol. Microbiol.">
        <title>Alistipes communis sp. nov., Alistipes dispar sp. nov. and Alistipes onderdonkii subsp. vulgaris subsp. nov., isolated from human faeces, and creation of Alistipes onderdonkii subsp. onderdonkii subsp. nov.</title>
        <authorList>
            <person name="Sakamoto M."/>
            <person name="Ikeyama N."/>
            <person name="Ogata Y."/>
            <person name="Suda W."/>
            <person name="Iino T."/>
            <person name="Hattori M."/>
            <person name="Ohkuma M."/>
        </authorList>
    </citation>
    <scope>NUCLEOTIDE SEQUENCE [LARGE SCALE GENOMIC DNA]</scope>
    <source>
        <strain evidence="1 2">5CPYCFAH4</strain>
    </source>
</reference>
<evidence type="ECO:0000313" key="2">
    <source>
        <dbReference type="Proteomes" id="UP000317465"/>
    </source>
</evidence>
<proteinExistence type="predicted"/>
<evidence type="ECO:0000313" key="1">
    <source>
        <dbReference type="EMBL" id="BBL09539.1"/>
    </source>
</evidence>
<gene>
    <name evidence="1" type="ORF">A5CPYCFAH4_17630</name>
</gene>
<name>A0ACA8QXK7_9BACT</name>
<dbReference type="Proteomes" id="UP000317465">
    <property type="component" value="Chromosome"/>
</dbReference>
<keyword evidence="2" id="KW-1185">Reference proteome</keyword>
<organism evidence="1 2">
    <name type="scientific">Alistipes onderdonkii subsp. vulgaris</name>
    <dbReference type="NCBI Taxonomy" id="2585117"/>
    <lineage>
        <taxon>Bacteria</taxon>
        <taxon>Pseudomonadati</taxon>
        <taxon>Bacteroidota</taxon>
        <taxon>Bacteroidia</taxon>
        <taxon>Bacteroidales</taxon>
        <taxon>Rikenellaceae</taxon>
        <taxon>Alistipes</taxon>
    </lineage>
</organism>
<sequence length="70" mass="7676">MIPGKAIPRYRARCRARAIPEGDCGADMGASYRMPEPYRPGRRRGNGLVKRAGSGMWENKSRMPGLVQGG</sequence>
<accession>A0ACA8QXK7</accession>
<protein>
    <submittedName>
        <fullName evidence="1">Uncharacterized protein</fullName>
    </submittedName>
</protein>
<dbReference type="EMBL" id="AP019737">
    <property type="protein sequence ID" value="BBL09539.1"/>
    <property type="molecule type" value="Genomic_DNA"/>
</dbReference>